<organism evidence="5 6">
    <name type="scientific">Streptomyces rimosus subsp. rimosus</name>
    <dbReference type="NCBI Taxonomy" id="132474"/>
    <lineage>
        <taxon>Bacteria</taxon>
        <taxon>Bacillati</taxon>
        <taxon>Actinomycetota</taxon>
        <taxon>Actinomycetes</taxon>
        <taxon>Kitasatosporales</taxon>
        <taxon>Streptomycetaceae</taxon>
        <taxon>Streptomyces</taxon>
    </lineage>
</organism>
<keyword evidence="4" id="KW-0802">TPR repeat</keyword>
<dbReference type="EMBL" id="CP094298">
    <property type="protein sequence ID" value="UNZ01786.1"/>
    <property type="molecule type" value="Genomic_DNA"/>
</dbReference>
<sequence>MMPRTVSDRHGHAMSRTGADAASHYEDAMSALLFFRGEVADASQALLAAAPESVMGNVLAAYLGLLGTEEKDATAAREAFTRFTDGVHTEELTPRERMHLAAATSWLDGDIHRAGRILGELTVAHPRDELALATGHQIDFLTGDAVRLRDRVGGALTAWPEDDPHYGHLLGMYAFGLEESGHYDRAREAGLAAVGHNPRDVWGIHAVVHTYEMQGRFAEGIRFLDARTDDWGSGNYLNVHNWWHYCLYALEAGDTARALGIYDAVLHHDASAGLAMELLDASALLWRLLLADRATGDRWPRLADAWAARQDPPYYAFNDVHAVMAYVGADRIADAERLVADRTAWLGRTPPELSNHAMTAEIGLPVCRALIAYGQGRYGDVVDLLAPIRYRLNTYGGSHAQRDAVQKTLLEAALCAGRDETARTLLSERINLRPVCPYNWLAQARLADRLGETAKAAAARTRAAEQAAQGAAALSRP</sequence>
<keyword evidence="6" id="KW-1185">Reference proteome</keyword>
<evidence type="ECO:0000256" key="2">
    <source>
        <dbReference type="ARBA" id="ARBA00019992"/>
    </source>
</evidence>
<proteinExistence type="inferred from homology"/>
<gene>
    <name evidence="5" type="ORF">SRIMR7_06515</name>
</gene>
<evidence type="ECO:0000256" key="4">
    <source>
        <dbReference type="ARBA" id="ARBA00022803"/>
    </source>
</evidence>
<name>A0ABY3YVW4_STRRM</name>
<protein>
    <recommendedName>
        <fullName evidence="2">Tetratricopeptide repeat protein 38</fullName>
    </recommendedName>
</protein>
<dbReference type="CDD" id="cd05804">
    <property type="entry name" value="StaR_like"/>
    <property type="match status" value="1"/>
</dbReference>
<evidence type="ECO:0000313" key="5">
    <source>
        <dbReference type="EMBL" id="UNZ01786.1"/>
    </source>
</evidence>
<evidence type="ECO:0000313" key="6">
    <source>
        <dbReference type="Proteomes" id="UP000829494"/>
    </source>
</evidence>
<evidence type="ECO:0000256" key="3">
    <source>
        <dbReference type="ARBA" id="ARBA00022737"/>
    </source>
</evidence>
<evidence type="ECO:0000256" key="1">
    <source>
        <dbReference type="ARBA" id="ARBA00005857"/>
    </source>
</evidence>
<dbReference type="PANTHER" id="PTHR16263:SF4">
    <property type="entry name" value="TETRATRICOPEPTIDE REPEAT PROTEIN 38"/>
    <property type="match status" value="1"/>
</dbReference>
<dbReference type="Proteomes" id="UP000829494">
    <property type="component" value="Chromosome"/>
</dbReference>
<dbReference type="SUPFAM" id="SSF48452">
    <property type="entry name" value="TPR-like"/>
    <property type="match status" value="1"/>
</dbReference>
<dbReference type="InterPro" id="IPR033891">
    <property type="entry name" value="TTC38"/>
</dbReference>
<accession>A0ABY3YVW4</accession>
<comment type="similarity">
    <text evidence="1">Belongs to the TTC38 family.</text>
</comment>
<dbReference type="InterPro" id="IPR011990">
    <property type="entry name" value="TPR-like_helical_dom_sf"/>
</dbReference>
<reference evidence="5 6" key="1">
    <citation type="submission" date="2022-03" db="EMBL/GenBank/DDBJ databases">
        <title>Complete genome of Streptomyces rimosus ssp. rimosus R7 (=ATCC 10970).</title>
        <authorList>
            <person name="Beganovic S."/>
            <person name="Ruckert C."/>
            <person name="Busche T."/>
            <person name="Kalinowski J."/>
            <person name="Wittmann C."/>
        </authorList>
    </citation>
    <scope>NUCLEOTIDE SEQUENCE [LARGE SCALE GENOMIC DNA]</scope>
    <source>
        <strain evidence="5 6">R7</strain>
    </source>
</reference>
<keyword evidence="3" id="KW-0677">Repeat</keyword>
<dbReference type="PANTHER" id="PTHR16263">
    <property type="entry name" value="TETRATRICOPEPTIDE REPEAT PROTEIN 38"/>
    <property type="match status" value="1"/>
</dbReference>